<feature type="domain" description="EAL" evidence="2">
    <location>
        <begin position="547"/>
        <end position="804"/>
    </location>
</feature>
<dbReference type="FunFam" id="3.30.70.270:FF:000001">
    <property type="entry name" value="Diguanylate cyclase domain protein"/>
    <property type="match status" value="1"/>
</dbReference>
<dbReference type="PROSITE" id="PS50112">
    <property type="entry name" value="PAS"/>
    <property type="match status" value="1"/>
</dbReference>
<dbReference type="AlphaFoldDB" id="A0A1W0D5Z1"/>
<dbReference type="PROSITE" id="PS50887">
    <property type="entry name" value="GGDEF"/>
    <property type="match status" value="1"/>
</dbReference>
<evidence type="ECO:0000259" key="3">
    <source>
        <dbReference type="PROSITE" id="PS50887"/>
    </source>
</evidence>
<protein>
    <recommendedName>
        <fullName evidence="6">GGDEF domain-containing protein</fullName>
    </recommendedName>
</protein>
<dbReference type="PANTHER" id="PTHR44757:SF4">
    <property type="entry name" value="DIGUANYLATE CYCLASE DGCE-RELATED"/>
    <property type="match status" value="1"/>
</dbReference>
<dbReference type="InterPro" id="IPR052155">
    <property type="entry name" value="Biofilm_reg_signaling"/>
</dbReference>
<evidence type="ECO:0000313" key="5">
    <source>
        <dbReference type="Proteomes" id="UP000192721"/>
    </source>
</evidence>
<dbReference type="SMART" id="SM00267">
    <property type="entry name" value="GGDEF"/>
    <property type="match status" value="1"/>
</dbReference>
<evidence type="ECO:0000313" key="4">
    <source>
        <dbReference type="EMBL" id="OQS42420.1"/>
    </source>
</evidence>
<reference evidence="4 5" key="1">
    <citation type="submission" date="2017-02" db="EMBL/GenBank/DDBJ databases">
        <title>Chromobacterium haemolyticum H5244.</title>
        <authorList>
            <person name="Gulvik C.A."/>
        </authorList>
    </citation>
    <scope>NUCLEOTIDE SEQUENCE [LARGE SCALE GENOMIC DNA]</scope>
    <source>
        <strain evidence="4 5">H5244</strain>
    </source>
</reference>
<feature type="domain" description="PAS" evidence="1">
    <location>
        <begin position="241"/>
        <end position="285"/>
    </location>
</feature>
<dbReference type="Pfam" id="PF13426">
    <property type="entry name" value="PAS_9"/>
    <property type="match status" value="1"/>
</dbReference>
<dbReference type="InterPro" id="IPR001633">
    <property type="entry name" value="EAL_dom"/>
</dbReference>
<proteinExistence type="predicted"/>
<dbReference type="SUPFAM" id="SSF55785">
    <property type="entry name" value="PYP-like sensor domain (PAS domain)"/>
    <property type="match status" value="1"/>
</dbReference>
<name>A0A1W0D5Z1_9NEIS</name>
<accession>A0A1W0D5Z1</accession>
<feature type="domain" description="GGDEF" evidence="3">
    <location>
        <begin position="403"/>
        <end position="536"/>
    </location>
</feature>
<dbReference type="InterPro" id="IPR000014">
    <property type="entry name" value="PAS"/>
</dbReference>
<dbReference type="SUPFAM" id="SSF55073">
    <property type="entry name" value="Nucleotide cyclase"/>
    <property type="match status" value="1"/>
</dbReference>
<dbReference type="Gene3D" id="3.20.20.450">
    <property type="entry name" value="EAL domain"/>
    <property type="match status" value="1"/>
</dbReference>
<comment type="caution">
    <text evidence="4">The sequence shown here is derived from an EMBL/GenBank/DDBJ whole genome shotgun (WGS) entry which is preliminary data.</text>
</comment>
<gene>
    <name evidence="4" type="ORF">B0T45_06445</name>
</gene>
<dbReference type="Proteomes" id="UP000192721">
    <property type="component" value="Unassembled WGS sequence"/>
</dbReference>
<dbReference type="SUPFAM" id="SSF141868">
    <property type="entry name" value="EAL domain-like"/>
    <property type="match status" value="1"/>
</dbReference>
<evidence type="ECO:0000259" key="2">
    <source>
        <dbReference type="PROSITE" id="PS50883"/>
    </source>
</evidence>
<dbReference type="NCBIfam" id="TIGR00254">
    <property type="entry name" value="GGDEF"/>
    <property type="match status" value="1"/>
</dbReference>
<dbReference type="Gene3D" id="3.30.70.270">
    <property type="match status" value="1"/>
</dbReference>
<dbReference type="EMBL" id="MUKV01000005">
    <property type="protein sequence ID" value="OQS42420.1"/>
    <property type="molecule type" value="Genomic_DNA"/>
</dbReference>
<dbReference type="PROSITE" id="PS50883">
    <property type="entry name" value="EAL"/>
    <property type="match status" value="1"/>
</dbReference>
<dbReference type="InterPro" id="IPR035919">
    <property type="entry name" value="EAL_sf"/>
</dbReference>
<dbReference type="InterPro" id="IPR043128">
    <property type="entry name" value="Rev_trsase/Diguanyl_cyclase"/>
</dbReference>
<dbReference type="Pfam" id="PF00990">
    <property type="entry name" value="GGDEF"/>
    <property type="match status" value="1"/>
</dbReference>
<dbReference type="GO" id="GO:0003824">
    <property type="term" value="F:catalytic activity"/>
    <property type="evidence" value="ECO:0007669"/>
    <property type="project" value="UniProtKB-ARBA"/>
</dbReference>
<dbReference type="InterPro" id="IPR035965">
    <property type="entry name" value="PAS-like_dom_sf"/>
</dbReference>
<dbReference type="PANTHER" id="PTHR44757">
    <property type="entry name" value="DIGUANYLATE CYCLASE DGCP"/>
    <property type="match status" value="1"/>
</dbReference>
<organism evidence="4 5">
    <name type="scientific">Chromobacterium haemolyticum</name>
    <dbReference type="NCBI Taxonomy" id="394935"/>
    <lineage>
        <taxon>Bacteria</taxon>
        <taxon>Pseudomonadati</taxon>
        <taxon>Pseudomonadota</taxon>
        <taxon>Betaproteobacteria</taxon>
        <taxon>Neisseriales</taxon>
        <taxon>Chromobacteriaceae</taxon>
        <taxon>Chromobacterium</taxon>
    </lineage>
</organism>
<dbReference type="RefSeq" id="WP_081554972.1">
    <property type="nucleotide sequence ID" value="NZ_MUKV01000005.1"/>
</dbReference>
<dbReference type="Gene3D" id="3.30.450.20">
    <property type="entry name" value="PAS domain"/>
    <property type="match status" value="1"/>
</dbReference>
<dbReference type="Pfam" id="PF00563">
    <property type="entry name" value="EAL"/>
    <property type="match status" value="1"/>
</dbReference>
<evidence type="ECO:0000259" key="1">
    <source>
        <dbReference type="PROSITE" id="PS50112"/>
    </source>
</evidence>
<dbReference type="CDD" id="cd01949">
    <property type="entry name" value="GGDEF"/>
    <property type="match status" value="1"/>
</dbReference>
<evidence type="ECO:0008006" key="6">
    <source>
        <dbReference type="Google" id="ProtNLM"/>
    </source>
</evidence>
<dbReference type="InterPro" id="IPR000160">
    <property type="entry name" value="GGDEF_dom"/>
</dbReference>
<sequence length="807" mass="90691">MRSNTANRQLLFVVLPFLLIVVMQVALSAFSLYVVSTARAYVAGEGLWSKAQKDSIYHLTRYAQTGSDHDFQRYRLAISIQLGDHRARLALDRKPPDLDTARQGFLDGGNHPDDIENIIRAYLWFHRISYLAEAIRYWKIGDYYLQEIQTIGEQLRQGYADGSLSQADKAALTSQIVEINEAVKAPAQGFSRVLGNASREVSQAVWSANLMAGMLLVLLTILQIRRLIQASDNYKAALQAEQQRAEITLQSIGDAVITLNMQGEVIYLNNSAKHMLSHVETESLGLHFDQLLSLIKQGQETDSTLRFAELCRQDETSRTYPKLNMLRHNAIPLQVSLVAAPIRDRHGEQYGIVLVLHDNTAEQQYINELSWQASHDALTGLVNRREFETRAIKAIKQLDQAEASLALMFIDLDQFKLINDTYGHAAGDELLCQISRSVARRLRASDTLARLGGDEFGVLLGNSSVESAIAKANNLRQAIMECSFQWEGNQFSISASIGLVCVSDADTSLAEVMRSADIACYMAKEKGRNRIQLHIPHNSEVSARFHEMDWVQRLRQALRDDSFTLYAQDIVPLAAHPERGRYVEVLLRLNADDGSQVPPGLFVPIAERYGLMTEIDRIVVEKVFQELALLRRAGNQDIRHCAINLSGSTLCDDGFLAFVQQQFQRSGVPPELICFEITETNAIANLEAAQRLIHELRRIGCLFSLDDFGTGMSSFAYLKHLPVDFLKVDGSFVREMATDPIDHAMVEMINHIGHVTGKRTIAEFVDTPEIMAELRKLGVDYAQGFHLSRPEPFGFRHARGDHRMRQQ</sequence>
<dbReference type="CDD" id="cd01948">
    <property type="entry name" value="EAL"/>
    <property type="match status" value="1"/>
</dbReference>
<dbReference type="InterPro" id="IPR029787">
    <property type="entry name" value="Nucleotide_cyclase"/>
</dbReference>
<dbReference type="SMART" id="SM00052">
    <property type="entry name" value="EAL"/>
    <property type="match status" value="1"/>
</dbReference>